<name>H9MAZ9_PINLA</name>
<gene>
    <name evidence="2" type="ORF">2_5930_01</name>
</gene>
<proteinExistence type="predicted"/>
<dbReference type="PANTHER" id="PTHR31115:SF3">
    <property type="entry name" value="EXPRESSED PROTEIN"/>
    <property type="match status" value="1"/>
</dbReference>
<feature type="compositionally biased region" description="Basic and acidic residues" evidence="1">
    <location>
        <begin position="21"/>
        <end position="36"/>
    </location>
</feature>
<accession>H9MAZ9</accession>
<evidence type="ECO:0000313" key="2">
    <source>
        <dbReference type="EMBL" id="AEW08295.1"/>
    </source>
</evidence>
<protein>
    <submittedName>
        <fullName evidence="2">Uncharacterized protein</fullName>
    </submittedName>
</protein>
<feature type="region of interest" description="Disordered" evidence="1">
    <location>
        <begin position="1"/>
        <end position="51"/>
    </location>
</feature>
<reference evidence="2" key="1">
    <citation type="submission" date="2011-12" db="EMBL/GenBank/DDBJ databases">
        <title>Nucleotide Diversity and Divergence in the Loblolly Pine Gene Space.</title>
        <authorList>
            <person name="Neale D.B."/>
            <person name="Wegrzyn J.L."/>
            <person name="Lee J.M."/>
            <person name="Eckert A.J."/>
            <person name="Liechty J.D."/>
            <person name="Stevens K.A."/>
            <person name="Langley C.H."/>
        </authorList>
    </citation>
    <scope>NUCLEOTIDE SEQUENCE</scope>
    <source>
        <strain evidence="2">11374</strain>
        <tissue evidence="2">Megagametophyte</tissue>
    </source>
</reference>
<sequence length="113" mass="11962">ATVNGLLGKPAEAPKLSVSDSGEKTSDKQGKQKNDHNPGANQDISHDNEGAIDLSHLQLPGMEDFVVNDDLGGQGQDLGSWLNFEDEALHDGAGDFMGLDVPMDDLSDLAMMV</sequence>
<organism evidence="2">
    <name type="scientific">Pinus lambertiana</name>
    <name type="common">Sugar pine</name>
    <dbReference type="NCBI Taxonomy" id="3343"/>
    <lineage>
        <taxon>Eukaryota</taxon>
        <taxon>Viridiplantae</taxon>
        <taxon>Streptophyta</taxon>
        <taxon>Embryophyta</taxon>
        <taxon>Tracheophyta</taxon>
        <taxon>Spermatophyta</taxon>
        <taxon>Pinopsida</taxon>
        <taxon>Pinidae</taxon>
        <taxon>Conifers I</taxon>
        <taxon>Pinales</taxon>
        <taxon>Pinaceae</taxon>
        <taxon>Pinus</taxon>
        <taxon>Pinus subgen. Strobus</taxon>
    </lineage>
</organism>
<dbReference type="AlphaFoldDB" id="H9MAZ9"/>
<feature type="non-terminal residue" evidence="2">
    <location>
        <position position="1"/>
    </location>
</feature>
<dbReference type="EMBL" id="JQ262721">
    <property type="protein sequence ID" value="AEW08295.1"/>
    <property type="molecule type" value="Genomic_DNA"/>
</dbReference>
<dbReference type="PANTHER" id="PTHR31115">
    <property type="entry name" value="OS05G0107300 PROTEIN"/>
    <property type="match status" value="1"/>
</dbReference>
<evidence type="ECO:0000256" key="1">
    <source>
        <dbReference type="SAM" id="MobiDB-lite"/>
    </source>
</evidence>